<dbReference type="InterPro" id="IPR011006">
    <property type="entry name" value="CheY-like_superfamily"/>
</dbReference>
<dbReference type="Proteomes" id="UP000660021">
    <property type="component" value="Unassembled WGS sequence"/>
</dbReference>
<comment type="caution">
    <text evidence="13">The sequence shown here is derived from an EMBL/GenBank/DDBJ whole genome shotgun (WGS) entry which is preliminary data.</text>
</comment>
<dbReference type="PANTHER" id="PTHR42713">
    <property type="entry name" value="HISTIDINE KINASE-RELATED"/>
    <property type="match status" value="1"/>
</dbReference>
<dbReference type="SUPFAM" id="SSF46689">
    <property type="entry name" value="Homeodomain-like"/>
    <property type="match status" value="2"/>
</dbReference>
<evidence type="ECO:0000313" key="14">
    <source>
        <dbReference type="Proteomes" id="UP000660021"/>
    </source>
</evidence>
<evidence type="ECO:0000259" key="12">
    <source>
        <dbReference type="PROSITE" id="PS50110"/>
    </source>
</evidence>
<evidence type="ECO:0000256" key="7">
    <source>
        <dbReference type="ARBA" id="ARBA00023125"/>
    </source>
</evidence>
<evidence type="ECO:0000256" key="9">
    <source>
        <dbReference type="ARBA" id="ARBA00024867"/>
    </source>
</evidence>
<protein>
    <recommendedName>
        <fullName evidence="2">Stage 0 sporulation protein A homolog</fullName>
    </recommendedName>
</protein>
<accession>A0ABR7HW19</accession>
<evidence type="ECO:0000256" key="6">
    <source>
        <dbReference type="ARBA" id="ARBA00023015"/>
    </source>
</evidence>
<evidence type="ECO:0000256" key="10">
    <source>
        <dbReference type="PROSITE-ProRule" id="PRU00169"/>
    </source>
</evidence>
<dbReference type="InterPro" id="IPR020449">
    <property type="entry name" value="Tscrpt_reg_AraC-type_HTH"/>
</dbReference>
<dbReference type="SUPFAM" id="SSF52172">
    <property type="entry name" value="CheY-like"/>
    <property type="match status" value="1"/>
</dbReference>
<evidence type="ECO:0000313" key="13">
    <source>
        <dbReference type="EMBL" id="MBC5731688.1"/>
    </source>
</evidence>
<dbReference type="EMBL" id="JACOPR010000009">
    <property type="protein sequence ID" value="MBC5731688.1"/>
    <property type="molecule type" value="Genomic_DNA"/>
</dbReference>
<evidence type="ECO:0000256" key="4">
    <source>
        <dbReference type="ARBA" id="ARBA00022553"/>
    </source>
</evidence>
<dbReference type="InterPro" id="IPR051552">
    <property type="entry name" value="HptR"/>
</dbReference>
<keyword evidence="4 10" id="KW-0597">Phosphoprotein</keyword>
<sequence length="552" mass="62964">MTSVLIVDDEYLIRSLIRNSVSWEKIEMEVIGEAGDGEEALTFIKTCQPDIALVDINIPFLNGLELAHRIMEEQYRTKVILLTGYREFEYAKQAVQCRVSDYLLKPISAPELERALLRLQEEIRQDRHLHDQAIQNERQGDYGKRLMKNHFLHQLAFGRIRKSEVQIAAELERLEIALCPKELMAMVVELEPCHQESGDGIYVYAVLNVLCELLRKKEHITGVEGLSEIDNCAIVLYNVMGKEEQIRADLKEAWIELTQTMEKHFQVVLSAGVSNVFEGYGQAASAVHEAMEALSQKFYENQEKLFFAAECTISDGQATYFSGIDLEELQIRMDAGEWEGGLHLIQNLFEKMRQQRVRAEVVKMTALGLITVLHSLVSRYQFPTELLSSDGTLISKRIDQSDTCTEIEHVLVDYYCRLTEKIQTSCQISKIVYLAKAYIEEHYASEDISLKEIAATVFATPAYVSSLFKKETGNSIIEYITICRMRRAAELLHQEHDLSLTAVSEQVGYTDPYYFSRCFKKYYGVTPSKFLASRLEKPRFGSDEGNLGAGSF</sequence>
<dbReference type="PANTHER" id="PTHR42713:SF3">
    <property type="entry name" value="TRANSCRIPTIONAL REGULATORY PROTEIN HPTR"/>
    <property type="match status" value="1"/>
</dbReference>
<evidence type="ECO:0000256" key="8">
    <source>
        <dbReference type="ARBA" id="ARBA00023163"/>
    </source>
</evidence>
<evidence type="ECO:0000256" key="2">
    <source>
        <dbReference type="ARBA" id="ARBA00018672"/>
    </source>
</evidence>
<gene>
    <name evidence="13" type="ORF">H8S34_12745</name>
</gene>
<feature type="domain" description="HTH araC/xylS-type" evidence="11">
    <location>
        <begin position="433"/>
        <end position="533"/>
    </location>
</feature>
<dbReference type="RefSeq" id="WP_186964173.1">
    <property type="nucleotide sequence ID" value="NZ_JACOPR010000009.1"/>
</dbReference>
<evidence type="ECO:0000259" key="11">
    <source>
        <dbReference type="PROSITE" id="PS01124"/>
    </source>
</evidence>
<evidence type="ECO:0000256" key="1">
    <source>
        <dbReference type="ARBA" id="ARBA00004496"/>
    </source>
</evidence>
<keyword evidence="14" id="KW-1185">Reference proteome</keyword>
<dbReference type="Gene3D" id="3.40.50.2300">
    <property type="match status" value="1"/>
</dbReference>
<dbReference type="PROSITE" id="PS50110">
    <property type="entry name" value="RESPONSE_REGULATORY"/>
    <property type="match status" value="1"/>
</dbReference>
<evidence type="ECO:0000256" key="5">
    <source>
        <dbReference type="ARBA" id="ARBA00023012"/>
    </source>
</evidence>
<dbReference type="SMART" id="SM00448">
    <property type="entry name" value="REC"/>
    <property type="match status" value="1"/>
</dbReference>
<dbReference type="SMART" id="SM00342">
    <property type="entry name" value="HTH_ARAC"/>
    <property type="match status" value="1"/>
</dbReference>
<dbReference type="Pfam" id="PF12833">
    <property type="entry name" value="HTH_18"/>
    <property type="match status" value="1"/>
</dbReference>
<feature type="modified residue" description="4-aspartylphosphate" evidence="10">
    <location>
        <position position="55"/>
    </location>
</feature>
<dbReference type="CDD" id="cd17536">
    <property type="entry name" value="REC_YesN-like"/>
    <property type="match status" value="1"/>
</dbReference>
<organism evidence="13 14">
    <name type="scientific">Pseudoflavonifractor hominis</name>
    <dbReference type="NCBI Taxonomy" id="2763059"/>
    <lineage>
        <taxon>Bacteria</taxon>
        <taxon>Bacillati</taxon>
        <taxon>Bacillota</taxon>
        <taxon>Clostridia</taxon>
        <taxon>Eubacteriales</taxon>
        <taxon>Oscillospiraceae</taxon>
        <taxon>Pseudoflavonifractor</taxon>
    </lineage>
</organism>
<dbReference type="Gene3D" id="1.10.10.60">
    <property type="entry name" value="Homeodomain-like"/>
    <property type="match status" value="2"/>
</dbReference>
<keyword evidence="8" id="KW-0804">Transcription</keyword>
<keyword evidence="3" id="KW-0963">Cytoplasm</keyword>
<dbReference type="InterPro" id="IPR018060">
    <property type="entry name" value="HTH_AraC"/>
</dbReference>
<comment type="function">
    <text evidence="9">May play the central regulatory role in sporulation. It may be an element of the effector pathway responsible for the activation of sporulation genes in response to nutritional stress. Spo0A may act in concert with spo0H (a sigma factor) to control the expression of some genes that are critical to the sporulation process.</text>
</comment>
<proteinExistence type="predicted"/>
<evidence type="ECO:0000256" key="3">
    <source>
        <dbReference type="ARBA" id="ARBA00022490"/>
    </source>
</evidence>
<keyword evidence="5" id="KW-0902">Two-component regulatory system</keyword>
<dbReference type="PRINTS" id="PR00032">
    <property type="entry name" value="HTHARAC"/>
</dbReference>
<name>A0ABR7HW19_9FIRM</name>
<dbReference type="Pfam" id="PF00072">
    <property type="entry name" value="Response_reg"/>
    <property type="match status" value="1"/>
</dbReference>
<reference evidence="13 14" key="1">
    <citation type="submission" date="2020-08" db="EMBL/GenBank/DDBJ databases">
        <title>Genome public.</title>
        <authorList>
            <person name="Liu C."/>
            <person name="Sun Q."/>
        </authorList>
    </citation>
    <scope>NUCLEOTIDE SEQUENCE [LARGE SCALE GENOMIC DNA]</scope>
    <source>
        <strain evidence="13 14">New-38</strain>
    </source>
</reference>
<dbReference type="InterPro" id="IPR001789">
    <property type="entry name" value="Sig_transdc_resp-reg_receiver"/>
</dbReference>
<dbReference type="InterPro" id="IPR009057">
    <property type="entry name" value="Homeodomain-like_sf"/>
</dbReference>
<comment type="subcellular location">
    <subcellularLocation>
        <location evidence="1">Cytoplasm</location>
    </subcellularLocation>
</comment>
<dbReference type="PROSITE" id="PS00041">
    <property type="entry name" value="HTH_ARAC_FAMILY_1"/>
    <property type="match status" value="1"/>
</dbReference>
<dbReference type="PROSITE" id="PS01124">
    <property type="entry name" value="HTH_ARAC_FAMILY_2"/>
    <property type="match status" value="1"/>
</dbReference>
<keyword evidence="6" id="KW-0805">Transcription regulation</keyword>
<keyword evidence="7" id="KW-0238">DNA-binding</keyword>
<feature type="domain" description="Response regulatory" evidence="12">
    <location>
        <begin position="3"/>
        <end position="120"/>
    </location>
</feature>
<dbReference type="InterPro" id="IPR018062">
    <property type="entry name" value="HTH_AraC-typ_CS"/>
</dbReference>